<name>A0AA35SI16_GEOBA</name>
<dbReference type="AlphaFoldDB" id="A0AA35SI16"/>
<evidence type="ECO:0000313" key="1">
    <source>
        <dbReference type="EMBL" id="CAI8029056.1"/>
    </source>
</evidence>
<organism evidence="1 2">
    <name type="scientific">Geodia barretti</name>
    <name type="common">Barrett's horny sponge</name>
    <dbReference type="NCBI Taxonomy" id="519541"/>
    <lineage>
        <taxon>Eukaryota</taxon>
        <taxon>Metazoa</taxon>
        <taxon>Porifera</taxon>
        <taxon>Demospongiae</taxon>
        <taxon>Heteroscleromorpha</taxon>
        <taxon>Tetractinellida</taxon>
        <taxon>Astrophorina</taxon>
        <taxon>Geodiidae</taxon>
        <taxon>Geodia</taxon>
    </lineage>
</organism>
<accession>A0AA35SI16</accession>
<reference evidence="1" key="1">
    <citation type="submission" date="2023-03" db="EMBL/GenBank/DDBJ databases">
        <authorList>
            <person name="Steffen K."/>
            <person name="Cardenas P."/>
        </authorList>
    </citation>
    <scope>NUCLEOTIDE SEQUENCE</scope>
</reference>
<protein>
    <submittedName>
        <fullName evidence="1">Uncharacterized protein</fullName>
    </submittedName>
</protein>
<proteinExistence type="predicted"/>
<comment type="caution">
    <text evidence="1">The sequence shown here is derived from an EMBL/GenBank/DDBJ whole genome shotgun (WGS) entry which is preliminary data.</text>
</comment>
<keyword evidence="2" id="KW-1185">Reference proteome</keyword>
<dbReference type="Proteomes" id="UP001174909">
    <property type="component" value="Unassembled WGS sequence"/>
</dbReference>
<gene>
    <name evidence="1" type="ORF">GBAR_LOCUS16527</name>
</gene>
<evidence type="ECO:0000313" key="2">
    <source>
        <dbReference type="Proteomes" id="UP001174909"/>
    </source>
</evidence>
<dbReference type="EMBL" id="CASHTH010002377">
    <property type="protein sequence ID" value="CAI8029056.1"/>
    <property type="molecule type" value="Genomic_DNA"/>
</dbReference>
<sequence>MSLRSHLVACLLNMCGLKLCYTSSR</sequence>